<dbReference type="Gene3D" id="3.20.20.140">
    <property type="entry name" value="Metal-dependent hydrolases"/>
    <property type="match status" value="1"/>
</dbReference>
<dbReference type="InterPro" id="IPR050287">
    <property type="entry name" value="MTA/SAH_deaminase"/>
</dbReference>
<organism evidence="3 4">
    <name type="scientific">Allostreptomyces psammosilenae</name>
    <dbReference type="NCBI Taxonomy" id="1892865"/>
    <lineage>
        <taxon>Bacteria</taxon>
        <taxon>Bacillati</taxon>
        <taxon>Actinomycetota</taxon>
        <taxon>Actinomycetes</taxon>
        <taxon>Kitasatosporales</taxon>
        <taxon>Streptomycetaceae</taxon>
        <taxon>Allostreptomyces</taxon>
    </lineage>
</organism>
<evidence type="ECO:0000313" key="4">
    <source>
        <dbReference type="Proteomes" id="UP000567795"/>
    </source>
</evidence>
<dbReference type="Gene3D" id="2.30.40.10">
    <property type="entry name" value="Urease, subunit C, domain 1"/>
    <property type="match status" value="1"/>
</dbReference>
<dbReference type="InterPro" id="IPR006680">
    <property type="entry name" value="Amidohydro-rel"/>
</dbReference>
<dbReference type="Pfam" id="PF01979">
    <property type="entry name" value="Amidohydro_1"/>
    <property type="match status" value="1"/>
</dbReference>
<dbReference type="RefSeq" id="WP_218904036.1">
    <property type="nucleotide sequence ID" value="NZ_JACBZD010000001.1"/>
</dbReference>
<dbReference type="EMBL" id="JACBZD010000001">
    <property type="protein sequence ID" value="NYI05820.1"/>
    <property type="molecule type" value="Genomic_DNA"/>
</dbReference>
<protein>
    <submittedName>
        <fullName evidence="3">Cytosine/adenosine deaminase-related metal-dependent hydrolase</fullName>
    </submittedName>
</protein>
<dbReference type="SUPFAM" id="SSF51556">
    <property type="entry name" value="Metallo-dependent hydrolases"/>
    <property type="match status" value="1"/>
</dbReference>
<dbReference type="AlphaFoldDB" id="A0A852ZX43"/>
<dbReference type="PANTHER" id="PTHR43794:SF11">
    <property type="entry name" value="AMIDOHYDROLASE-RELATED DOMAIN-CONTAINING PROTEIN"/>
    <property type="match status" value="1"/>
</dbReference>
<reference evidence="3 4" key="1">
    <citation type="submission" date="2020-07" db="EMBL/GenBank/DDBJ databases">
        <title>Sequencing the genomes of 1000 actinobacteria strains.</title>
        <authorList>
            <person name="Klenk H.-P."/>
        </authorList>
    </citation>
    <scope>NUCLEOTIDE SEQUENCE [LARGE SCALE GENOMIC DNA]</scope>
    <source>
        <strain evidence="3 4">DSM 42178</strain>
    </source>
</reference>
<accession>A0A852ZX43</accession>
<dbReference type="Proteomes" id="UP000567795">
    <property type="component" value="Unassembled WGS sequence"/>
</dbReference>
<dbReference type="GO" id="GO:0016810">
    <property type="term" value="F:hydrolase activity, acting on carbon-nitrogen (but not peptide) bonds"/>
    <property type="evidence" value="ECO:0007669"/>
    <property type="project" value="InterPro"/>
</dbReference>
<dbReference type="PANTHER" id="PTHR43794">
    <property type="entry name" value="AMINOHYDROLASE SSNA-RELATED"/>
    <property type="match status" value="1"/>
</dbReference>
<evidence type="ECO:0000313" key="3">
    <source>
        <dbReference type="EMBL" id="NYI05820.1"/>
    </source>
</evidence>
<keyword evidence="1 3" id="KW-0378">Hydrolase</keyword>
<name>A0A852ZX43_9ACTN</name>
<sequence>MLTIHAAPVVLSMVGGAGAVRDGAVAVEGAGVVAVGEEGELRERFPRARVRRWPGVLMPGLVNAHAHLQYSDFAELAAGDLAFPEWIRRLSAMRARFDATAWQESTRRGIHALLRTGTTAAADVVTDPEVLVTTARSGLAGVSYLEVVSAGPANWAVKREALLGALASAPAGRRLGLSPHTPYTVGTDAFRECVAIARGRGLRLHPHLAETPEEAEYVLSGSGALAGLVPMLELEASGGCGLTPPAYLDGIGALGPDVHVAHGTHCAAEDRKLLAARGTAVAVCVRSNALLGAGEPPLADYLAEGVPLAVGTDSLASTPSLDLWEEALAARDLARRQGYASPDLERRLVEAMTRGGAAAMGLGDGDVTEGAIGVLRPGARADLAVFDVSVPPGADPWGVLVEGAAGRCVATVLGGRLVHRRA</sequence>
<comment type="caution">
    <text evidence="3">The sequence shown here is derived from an EMBL/GenBank/DDBJ whole genome shotgun (WGS) entry which is preliminary data.</text>
</comment>
<dbReference type="InterPro" id="IPR032466">
    <property type="entry name" value="Metal_Hydrolase"/>
</dbReference>
<feature type="domain" description="Amidohydrolase-related" evidence="2">
    <location>
        <begin position="56"/>
        <end position="405"/>
    </location>
</feature>
<keyword evidence="4" id="KW-1185">Reference proteome</keyword>
<proteinExistence type="predicted"/>
<evidence type="ECO:0000256" key="1">
    <source>
        <dbReference type="ARBA" id="ARBA00022801"/>
    </source>
</evidence>
<dbReference type="SUPFAM" id="SSF51338">
    <property type="entry name" value="Composite domain of metallo-dependent hydrolases"/>
    <property type="match status" value="1"/>
</dbReference>
<gene>
    <name evidence="3" type="ORF">FHU37_002763</name>
</gene>
<evidence type="ECO:0000259" key="2">
    <source>
        <dbReference type="Pfam" id="PF01979"/>
    </source>
</evidence>
<dbReference type="InterPro" id="IPR011059">
    <property type="entry name" value="Metal-dep_hydrolase_composite"/>
</dbReference>